<feature type="region of interest" description="Disordered" evidence="1">
    <location>
        <begin position="1"/>
        <end position="24"/>
    </location>
</feature>
<evidence type="ECO:0000313" key="2">
    <source>
        <dbReference type="EMBL" id="MFB2881286.1"/>
    </source>
</evidence>
<name>A0ABV4XFG7_9CYAN</name>
<proteinExistence type="predicted"/>
<feature type="compositionally biased region" description="Basic and acidic residues" evidence="1">
    <location>
        <begin position="1"/>
        <end position="13"/>
    </location>
</feature>
<reference evidence="2 3" key="1">
    <citation type="submission" date="2024-09" db="EMBL/GenBank/DDBJ databases">
        <title>Floridaenema gen nov. (Aerosakkonemataceae, Aerosakkonematales ord. nov., Cyanobacteria) from benthic tropical and subtropical fresh waters, with the description of four new species.</title>
        <authorList>
            <person name="Moretto J.A."/>
            <person name="Berthold D.E."/>
            <person name="Lefler F.W."/>
            <person name="Huang I.-S."/>
            <person name="Laughinghouse H. IV."/>
        </authorList>
    </citation>
    <scope>NUCLEOTIDE SEQUENCE [LARGE SCALE GENOMIC DNA]</scope>
    <source>
        <strain evidence="2 3">BLCC-F46</strain>
    </source>
</reference>
<evidence type="ECO:0000313" key="3">
    <source>
        <dbReference type="Proteomes" id="UP001576774"/>
    </source>
</evidence>
<protein>
    <submittedName>
        <fullName evidence="2">Uncharacterized protein</fullName>
    </submittedName>
</protein>
<keyword evidence="3" id="KW-1185">Reference proteome</keyword>
<gene>
    <name evidence="2" type="ORF">ACE1CC_30915</name>
</gene>
<feature type="region of interest" description="Disordered" evidence="1">
    <location>
        <begin position="58"/>
        <end position="79"/>
    </location>
</feature>
<sequence>MLSPSAKDKKDNGAHPPELTPEQVRVGTNQIMNHAERLAFLKSSGIARLLGFHHWYNEDESDNNQKSTEVEVQKSQNKK</sequence>
<dbReference type="RefSeq" id="WP_413274269.1">
    <property type="nucleotide sequence ID" value="NZ_JBHFNQ010000219.1"/>
</dbReference>
<comment type="caution">
    <text evidence="2">The sequence shown here is derived from an EMBL/GenBank/DDBJ whole genome shotgun (WGS) entry which is preliminary data.</text>
</comment>
<evidence type="ECO:0000256" key="1">
    <source>
        <dbReference type="SAM" id="MobiDB-lite"/>
    </source>
</evidence>
<accession>A0ABV4XFG7</accession>
<dbReference type="EMBL" id="JBHFNQ010000219">
    <property type="protein sequence ID" value="MFB2881286.1"/>
    <property type="molecule type" value="Genomic_DNA"/>
</dbReference>
<organism evidence="2 3">
    <name type="scientific">Floridaenema aerugineum BLCC-F46</name>
    <dbReference type="NCBI Taxonomy" id="3153654"/>
    <lineage>
        <taxon>Bacteria</taxon>
        <taxon>Bacillati</taxon>
        <taxon>Cyanobacteriota</taxon>
        <taxon>Cyanophyceae</taxon>
        <taxon>Oscillatoriophycideae</taxon>
        <taxon>Aerosakkonematales</taxon>
        <taxon>Aerosakkonemataceae</taxon>
        <taxon>Floridanema</taxon>
        <taxon>Floridanema aerugineum</taxon>
    </lineage>
</organism>
<dbReference type="Proteomes" id="UP001576774">
    <property type="component" value="Unassembled WGS sequence"/>
</dbReference>